<organism evidence="3 4">
    <name type="scientific">Candidatus Kaiserbacteria bacterium CG10_big_fil_rev_8_21_14_0_10_44_10</name>
    <dbReference type="NCBI Taxonomy" id="1974606"/>
    <lineage>
        <taxon>Bacteria</taxon>
        <taxon>Candidatus Kaiseribacteriota</taxon>
    </lineage>
</organism>
<sequence>MKTLLIPLAAFAVTVTGASAFNGDMLKRAGLNDDQIAAFEQAKELKESGDKEAARDVLLAAGVDEDVIKQVREAMREHKSDIHNAIVANDYEAFKEAIEGSAFADMIDSEAEFDRLVEAHELMQDGDREAAKDIFDELGLPGFGMNNFGHKMMKANFMANLSSEQKEALKEAMEDKDHERVREILEAAGVDSDFEFKHREEGHKEGMGEGRGFGHLKDKEWHETD</sequence>
<proteinExistence type="predicted"/>
<feature type="region of interest" description="Disordered" evidence="1">
    <location>
        <begin position="201"/>
        <end position="225"/>
    </location>
</feature>
<dbReference type="Proteomes" id="UP000229612">
    <property type="component" value="Unassembled WGS sequence"/>
</dbReference>
<evidence type="ECO:0000313" key="3">
    <source>
        <dbReference type="EMBL" id="PIR86009.1"/>
    </source>
</evidence>
<evidence type="ECO:0000256" key="2">
    <source>
        <dbReference type="SAM" id="SignalP"/>
    </source>
</evidence>
<evidence type="ECO:0000313" key="4">
    <source>
        <dbReference type="Proteomes" id="UP000229612"/>
    </source>
</evidence>
<feature type="chain" id="PRO_5013816398" description="DUF5667 domain-containing protein" evidence="2">
    <location>
        <begin position="21"/>
        <end position="225"/>
    </location>
</feature>
<name>A0A2H0UHY8_9BACT</name>
<evidence type="ECO:0008006" key="5">
    <source>
        <dbReference type="Google" id="ProtNLM"/>
    </source>
</evidence>
<feature type="signal peptide" evidence="2">
    <location>
        <begin position="1"/>
        <end position="20"/>
    </location>
</feature>
<evidence type="ECO:0000256" key="1">
    <source>
        <dbReference type="SAM" id="MobiDB-lite"/>
    </source>
</evidence>
<gene>
    <name evidence="3" type="ORF">COU14_01180</name>
</gene>
<keyword evidence="2" id="KW-0732">Signal</keyword>
<dbReference type="EMBL" id="PFBG01000013">
    <property type="protein sequence ID" value="PIR86009.1"/>
    <property type="molecule type" value="Genomic_DNA"/>
</dbReference>
<feature type="compositionally biased region" description="Basic and acidic residues" evidence="1">
    <location>
        <begin position="215"/>
        <end position="225"/>
    </location>
</feature>
<comment type="caution">
    <text evidence="3">The sequence shown here is derived from an EMBL/GenBank/DDBJ whole genome shotgun (WGS) entry which is preliminary data.</text>
</comment>
<protein>
    <recommendedName>
        <fullName evidence="5">DUF5667 domain-containing protein</fullName>
    </recommendedName>
</protein>
<accession>A0A2H0UHY8</accession>
<dbReference type="AlphaFoldDB" id="A0A2H0UHY8"/>
<reference evidence="4" key="1">
    <citation type="submission" date="2017-09" db="EMBL/GenBank/DDBJ databases">
        <title>Depth-based differentiation of microbial function through sediment-hosted aquifers and enrichment of novel symbionts in the deep terrestrial subsurface.</title>
        <authorList>
            <person name="Probst A.J."/>
            <person name="Ladd B."/>
            <person name="Jarett J.K."/>
            <person name="Geller-Mcgrath D.E."/>
            <person name="Sieber C.M.K."/>
            <person name="Emerson J.B."/>
            <person name="Anantharaman K."/>
            <person name="Thomas B.C."/>
            <person name="Malmstrom R."/>
            <person name="Stieglmeier M."/>
            <person name="Klingl A."/>
            <person name="Woyke T."/>
            <person name="Ryan C.M."/>
            <person name="Banfield J.F."/>
        </authorList>
    </citation>
    <scope>NUCLEOTIDE SEQUENCE [LARGE SCALE GENOMIC DNA]</scope>
</reference>